<gene>
    <name evidence="2" type="ORF">S03H2_68492</name>
</gene>
<dbReference type="Gene3D" id="3.40.50.720">
    <property type="entry name" value="NAD(P)-binding Rossmann-like Domain"/>
    <property type="match status" value="1"/>
</dbReference>
<feature type="non-terminal residue" evidence="2">
    <location>
        <position position="148"/>
    </location>
</feature>
<evidence type="ECO:0000259" key="1">
    <source>
        <dbReference type="Pfam" id="PF04321"/>
    </source>
</evidence>
<protein>
    <recommendedName>
        <fullName evidence="1">RmlD-like substrate binding domain-containing protein</fullName>
    </recommendedName>
</protein>
<name>X1JRE0_9ZZZZ</name>
<dbReference type="AlphaFoldDB" id="X1JRE0"/>
<comment type="caution">
    <text evidence="2">The sequence shown here is derived from an EMBL/GenBank/DDBJ whole genome shotgun (WGS) entry which is preliminary data.</text>
</comment>
<sequence>MVYISTDSVFDGKKGMYVEEDVPCPLNVYAMTKRGGEERVQHWLPDGIIVRAAFYGWGSSDRASLAEWVVSSLRQGKTLKMFTDVFFSPIFIDNLVEAMIELYRNGVRGIYHVGGRERCSKYAFGQEIAQAYGLDKSLIQPSSIAEVG</sequence>
<proteinExistence type="predicted"/>
<dbReference type="EMBL" id="BARU01045040">
    <property type="protein sequence ID" value="GAH83965.1"/>
    <property type="molecule type" value="Genomic_DNA"/>
</dbReference>
<organism evidence="2">
    <name type="scientific">marine sediment metagenome</name>
    <dbReference type="NCBI Taxonomy" id="412755"/>
    <lineage>
        <taxon>unclassified sequences</taxon>
        <taxon>metagenomes</taxon>
        <taxon>ecological metagenomes</taxon>
    </lineage>
</organism>
<dbReference type="InterPro" id="IPR029903">
    <property type="entry name" value="RmlD-like-bd"/>
</dbReference>
<dbReference type="SUPFAM" id="SSF51735">
    <property type="entry name" value="NAD(P)-binding Rossmann-fold domains"/>
    <property type="match status" value="1"/>
</dbReference>
<dbReference type="InterPro" id="IPR036291">
    <property type="entry name" value="NAD(P)-bd_dom_sf"/>
</dbReference>
<reference evidence="2" key="1">
    <citation type="journal article" date="2014" name="Front. Microbiol.">
        <title>High frequency of phylogenetically diverse reductive dehalogenase-homologous genes in deep subseafloor sedimentary metagenomes.</title>
        <authorList>
            <person name="Kawai M."/>
            <person name="Futagami T."/>
            <person name="Toyoda A."/>
            <person name="Takaki Y."/>
            <person name="Nishi S."/>
            <person name="Hori S."/>
            <person name="Arai W."/>
            <person name="Tsubouchi T."/>
            <person name="Morono Y."/>
            <person name="Uchiyama I."/>
            <person name="Ito T."/>
            <person name="Fujiyama A."/>
            <person name="Inagaki F."/>
            <person name="Takami H."/>
        </authorList>
    </citation>
    <scope>NUCLEOTIDE SEQUENCE</scope>
    <source>
        <strain evidence="2">Expedition CK06-06</strain>
    </source>
</reference>
<dbReference type="PANTHER" id="PTHR43242:SF1">
    <property type="entry name" value="NAD(P)-BINDING ROSSMANN-FOLD SUPERFAMILY PROTEIN"/>
    <property type="match status" value="1"/>
</dbReference>
<feature type="domain" description="RmlD-like substrate binding" evidence="1">
    <location>
        <begin position="1"/>
        <end position="146"/>
    </location>
</feature>
<dbReference type="Gene3D" id="3.90.25.10">
    <property type="entry name" value="UDP-galactose 4-epimerase, domain 1"/>
    <property type="match status" value="1"/>
</dbReference>
<dbReference type="PANTHER" id="PTHR43242">
    <property type="entry name" value="NAD(P)-BINDING ROSSMANN-FOLD SUPERFAMILY PROTEIN"/>
    <property type="match status" value="1"/>
</dbReference>
<evidence type="ECO:0000313" key="2">
    <source>
        <dbReference type="EMBL" id="GAH83965.1"/>
    </source>
</evidence>
<dbReference type="Pfam" id="PF04321">
    <property type="entry name" value="RmlD_sub_bind"/>
    <property type="match status" value="1"/>
</dbReference>
<accession>X1JRE0</accession>